<dbReference type="Gene3D" id="3.20.20.150">
    <property type="entry name" value="Divalent-metal-dependent TIM barrel enzymes"/>
    <property type="match status" value="1"/>
</dbReference>
<dbReference type="InterPro" id="IPR011042">
    <property type="entry name" value="6-blade_b-propeller_TolB-like"/>
</dbReference>
<evidence type="ECO:0000313" key="3">
    <source>
        <dbReference type="Proteomes" id="UP000030184"/>
    </source>
</evidence>
<dbReference type="SUPFAM" id="SSF51658">
    <property type="entry name" value="Xylose isomerase-like"/>
    <property type="match status" value="1"/>
</dbReference>
<evidence type="ECO:0000313" key="2">
    <source>
        <dbReference type="EMBL" id="GAL89475.1"/>
    </source>
</evidence>
<dbReference type="SUPFAM" id="SSF101898">
    <property type="entry name" value="NHL repeat"/>
    <property type="match status" value="1"/>
</dbReference>
<dbReference type="AlphaFoldDB" id="A0A098LRF0"/>
<keyword evidence="3" id="KW-1185">Reference proteome</keyword>
<comment type="caution">
    <text evidence="2">The sequence shown here is derived from an EMBL/GenBank/DDBJ whole genome shotgun (WGS) entry which is preliminary data.</text>
</comment>
<dbReference type="PANTHER" id="PTHR12110">
    <property type="entry name" value="HYDROXYPYRUVATE ISOMERASE"/>
    <property type="match status" value="1"/>
</dbReference>
<protein>
    <submittedName>
        <fullName evidence="2">Periplasmic ATP/GTP-binding protein</fullName>
    </submittedName>
</protein>
<proteinExistence type="predicted"/>
<dbReference type="InterPro" id="IPR050312">
    <property type="entry name" value="IolE/XylAMocC-like"/>
</dbReference>
<accession>A0A098LRF0</accession>
<dbReference type="Gene3D" id="2.120.10.30">
    <property type="entry name" value="TolB, C-terminal domain"/>
    <property type="match status" value="1"/>
</dbReference>
<name>A0A098LRF0_9FLAO</name>
<dbReference type="Pfam" id="PF01261">
    <property type="entry name" value="AP_endonuc_2"/>
    <property type="match status" value="1"/>
</dbReference>
<dbReference type="Proteomes" id="UP000030184">
    <property type="component" value="Unassembled WGS sequence"/>
</dbReference>
<dbReference type="EMBL" id="BBNY01000010">
    <property type="protein sequence ID" value="GAL89475.1"/>
    <property type="molecule type" value="Genomic_DNA"/>
</dbReference>
<dbReference type="InterPro" id="IPR036237">
    <property type="entry name" value="Xyl_isomerase-like_sf"/>
</dbReference>
<sequence length="551" mass="62550">MMSLTLAFGQETKKINWPFYAYNFGGLEDMSPKNQIDMLRKHGYDGMTVMANFKNALTDLKPFFKYADEHEDFEIYSVFFRYNFNDSEAVKSGWKTIIDKLQGRNTDLWIIFGRPVEGFTPELIERVLRDVVAYAETKNVKVSLYPHHYDVIQTAEEAYKLVTKINAPNLDLAVHSCHEIRSGNGDRIEEVLENVKDKLAHVTIAGSDTIVDYTNAWTVENSTIKPLYRGTYDVSRILKQLANQDYKGAVGFINHLIKENPDMYLPKTREVYNHWLKEINKPKVPSQAYDAPDQCTYHAPSNTWFVSNLGGGISLDRDNYGWITRIDAEGNVIDPVWIGLEEGMHAPSGMTITDTHLYVCDRDGVHEIDIENKKITNFYPTPEGEFINDIAMATNGDLYVSDFFGNRIYKIPAKTKVAEVWLQSDRLETPDGLYMDKDKLIVVSWGVLSEPGTFNTSKFGDILSIDLKTKKIEALVKEVGNLEGITKAGNHYYITDWASGKLLKVNPKTKKVTELIKGLSHPTDPMYAKELGVIAFPQHGKNQVLILSIND</sequence>
<dbReference type="PANTHER" id="PTHR12110:SF41">
    <property type="entry name" value="INOSOSE DEHYDRATASE"/>
    <property type="match status" value="1"/>
</dbReference>
<evidence type="ECO:0000259" key="1">
    <source>
        <dbReference type="Pfam" id="PF01261"/>
    </source>
</evidence>
<organism evidence="2 3">
    <name type="scientific">Jejuia pallidilutea</name>
    <dbReference type="NCBI Taxonomy" id="504487"/>
    <lineage>
        <taxon>Bacteria</taxon>
        <taxon>Pseudomonadati</taxon>
        <taxon>Bacteroidota</taxon>
        <taxon>Flavobacteriia</taxon>
        <taxon>Flavobacteriales</taxon>
        <taxon>Flavobacteriaceae</taxon>
        <taxon>Jejuia</taxon>
    </lineage>
</organism>
<feature type="domain" description="Xylose isomerase-like TIM barrel" evidence="1">
    <location>
        <begin position="38"/>
        <end position="251"/>
    </location>
</feature>
<reference evidence="3" key="1">
    <citation type="journal article" date="2014" name="Genome Announc.">
        <title>Draft Genome Sequence of Marine Flavobacterium Jejuia pallidilutea Strain 11shimoA1 and Pigmentation Mutants.</title>
        <authorList>
            <person name="Takatani N."/>
            <person name="Nakanishi M."/>
            <person name="Meirelles P."/>
            <person name="Mino S."/>
            <person name="Suda W."/>
            <person name="Oshima K."/>
            <person name="Hattori M."/>
            <person name="Ohkuma M."/>
            <person name="Hosokawa M."/>
            <person name="Miyashita K."/>
            <person name="Thompson F.L."/>
            <person name="Niwa A."/>
            <person name="Sawabe T."/>
            <person name="Sawabe T."/>
        </authorList>
    </citation>
    <scope>NUCLEOTIDE SEQUENCE [LARGE SCALE GENOMIC DNA]</scope>
    <source>
        <strain evidence="3">JCM 19538</strain>
    </source>
</reference>
<dbReference type="InterPro" id="IPR013022">
    <property type="entry name" value="Xyl_isomerase-like_TIM-brl"/>
</dbReference>
<gene>
    <name evidence="2" type="ORF">JCM19538_1712</name>
</gene>